<keyword evidence="1 2" id="KW-0732">Signal</keyword>
<evidence type="ECO:0000313" key="5">
    <source>
        <dbReference type="Proteomes" id="UP001595885"/>
    </source>
</evidence>
<proteinExistence type="predicted"/>
<dbReference type="InterPro" id="IPR013320">
    <property type="entry name" value="ConA-like_dom_sf"/>
</dbReference>
<reference evidence="5" key="1">
    <citation type="journal article" date="2019" name="Int. J. Syst. Evol. Microbiol.">
        <title>The Global Catalogue of Microorganisms (GCM) 10K type strain sequencing project: providing services to taxonomists for standard genome sequencing and annotation.</title>
        <authorList>
            <consortium name="The Broad Institute Genomics Platform"/>
            <consortium name="The Broad Institute Genome Sequencing Center for Infectious Disease"/>
            <person name="Wu L."/>
            <person name="Ma J."/>
        </authorList>
    </citation>
    <scope>NUCLEOTIDE SEQUENCE [LARGE SCALE GENOMIC DNA]</scope>
    <source>
        <strain evidence="5">CCUG 50349</strain>
    </source>
</reference>
<keyword evidence="5" id="KW-1185">Reference proteome</keyword>
<evidence type="ECO:0000256" key="2">
    <source>
        <dbReference type="SAM" id="SignalP"/>
    </source>
</evidence>
<dbReference type="InterPro" id="IPR026444">
    <property type="entry name" value="Secre_tail"/>
</dbReference>
<dbReference type="NCBIfam" id="TIGR04183">
    <property type="entry name" value="Por_Secre_tail"/>
    <property type="match status" value="1"/>
</dbReference>
<organism evidence="4 5">
    <name type="scientific">Flavobacterium ponti</name>
    <dbReference type="NCBI Taxonomy" id="665133"/>
    <lineage>
        <taxon>Bacteria</taxon>
        <taxon>Pseudomonadati</taxon>
        <taxon>Bacteroidota</taxon>
        <taxon>Flavobacteriia</taxon>
        <taxon>Flavobacteriales</taxon>
        <taxon>Flavobacteriaceae</taxon>
        <taxon>Flavobacterium</taxon>
    </lineage>
</organism>
<protein>
    <submittedName>
        <fullName evidence="4">LamG-like jellyroll fold domain-containing protein</fullName>
    </submittedName>
</protein>
<dbReference type="Proteomes" id="UP001595885">
    <property type="component" value="Unassembled WGS sequence"/>
</dbReference>
<dbReference type="Pfam" id="PF18962">
    <property type="entry name" value="Por_Secre_tail"/>
    <property type="match status" value="1"/>
</dbReference>
<name>A0ABV9P6K9_9FLAO</name>
<evidence type="ECO:0000259" key="3">
    <source>
        <dbReference type="Pfam" id="PF18962"/>
    </source>
</evidence>
<feature type="chain" id="PRO_5046910533" evidence="2">
    <location>
        <begin position="20"/>
        <end position="333"/>
    </location>
</feature>
<gene>
    <name evidence="4" type="ORF">ACFO3U_06735</name>
</gene>
<evidence type="ECO:0000256" key="1">
    <source>
        <dbReference type="ARBA" id="ARBA00022729"/>
    </source>
</evidence>
<feature type="signal peptide" evidence="2">
    <location>
        <begin position="1"/>
        <end position="19"/>
    </location>
</feature>
<evidence type="ECO:0000313" key="4">
    <source>
        <dbReference type="EMBL" id="MFC4739687.1"/>
    </source>
</evidence>
<accession>A0ABV9P6K9</accession>
<feature type="domain" description="Secretion system C-terminal sorting" evidence="3">
    <location>
        <begin position="265"/>
        <end position="327"/>
    </location>
</feature>
<dbReference type="SUPFAM" id="SSF49899">
    <property type="entry name" value="Concanavalin A-like lectins/glucanases"/>
    <property type="match status" value="1"/>
</dbReference>
<dbReference type="RefSeq" id="WP_379739594.1">
    <property type="nucleotide sequence ID" value="NZ_JBHSGW010000004.1"/>
</dbReference>
<comment type="caution">
    <text evidence="4">The sequence shown here is derived from an EMBL/GenBank/DDBJ whole genome shotgun (WGS) entry which is preliminary data.</text>
</comment>
<sequence>MIKKLLLSLLLIGFNYSFSQDNYLDFDGSNDYVNVANSGNILANSTAITLSCKVYPKLNSTGFPNFDGFAGYRNETNFDFYLIQLSSTEVEARFRNSSGTAYSINYNGLVLNQWNHFFLVYDGSTLKLYSGTNQVGNVAAAGSVPASNASTFKIGLIPYQAYNWYHNGYIDETSLWNKALSATEISAIMSNNGEIANPQSETNLKVYYKFNQGVPYGNNTGLTTLNDEMNLANGTLTNFNLTGSSSNWGSATLSNQSFNNTLFSVYPNPTSSKLNIKSQSEITSLRIVDLSGRIILQKDINATLEVNEDVSQLNDGIYFAIINQTQKIKFIKQ</sequence>
<dbReference type="EMBL" id="JBHSGW010000004">
    <property type="protein sequence ID" value="MFC4739687.1"/>
    <property type="molecule type" value="Genomic_DNA"/>
</dbReference>
<dbReference type="Gene3D" id="2.60.120.200">
    <property type="match status" value="1"/>
</dbReference>
<dbReference type="Pfam" id="PF13385">
    <property type="entry name" value="Laminin_G_3"/>
    <property type="match status" value="1"/>
</dbReference>